<dbReference type="NCBIfam" id="NF004226">
    <property type="entry name" value="PRK05673.1"/>
    <property type="match status" value="1"/>
</dbReference>
<evidence type="ECO:0000259" key="7">
    <source>
        <dbReference type="SMART" id="SM00481"/>
    </source>
</evidence>
<evidence type="ECO:0000256" key="5">
    <source>
        <dbReference type="ARBA" id="ARBA00022932"/>
    </source>
</evidence>
<dbReference type="Gene3D" id="1.10.10.1600">
    <property type="entry name" value="Bacterial DNA polymerase III alpha subunit, thumb domain"/>
    <property type="match status" value="1"/>
</dbReference>
<dbReference type="InterPro" id="IPR016195">
    <property type="entry name" value="Pol/histidinol_Pase-like"/>
</dbReference>
<dbReference type="Pfam" id="PF07733">
    <property type="entry name" value="DNA_pol3_alpha"/>
    <property type="match status" value="1"/>
</dbReference>
<dbReference type="GO" id="GO:0008408">
    <property type="term" value="F:3'-5' exonuclease activity"/>
    <property type="evidence" value="ECO:0007669"/>
    <property type="project" value="InterPro"/>
</dbReference>
<dbReference type="AlphaFoldDB" id="A0A318KPG6"/>
<evidence type="ECO:0000256" key="6">
    <source>
        <dbReference type="ARBA" id="ARBA00049244"/>
    </source>
</evidence>
<accession>A0A318KPG6</accession>
<dbReference type="GO" id="GO:0003887">
    <property type="term" value="F:DNA-directed DNA polymerase activity"/>
    <property type="evidence" value="ECO:0007669"/>
    <property type="project" value="UniProtKB-KW"/>
</dbReference>
<dbReference type="Pfam" id="PF17657">
    <property type="entry name" value="DNA_pol3_finger"/>
    <property type="match status" value="1"/>
</dbReference>
<evidence type="ECO:0000256" key="1">
    <source>
        <dbReference type="ARBA" id="ARBA00012417"/>
    </source>
</evidence>
<dbReference type="RefSeq" id="WP_022937750.1">
    <property type="nucleotide sequence ID" value="NZ_CABKRQ010000003.1"/>
</dbReference>
<protein>
    <recommendedName>
        <fullName evidence="1">DNA-directed DNA polymerase</fullName>
        <ecNumber evidence="1">2.7.7.7</ecNumber>
    </recommendedName>
</protein>
<dbReference type="PANTHER" id="PTHR32294">
    <property type="entry name" value="DNA POLYMERASE III SUBUNIT ALPHA"/>
    <property type="match status" value="1"/>
</dbReference>
<keyword evidence="4" id="KW-0235">DNA replication</keyword>
<dbReference type="OrthoDB" id="9803237at2"/>
<evidence type="ECO:0000256" key="3">
    <source>
        <dbReference type="ARBA" id="ARBA00022695"/>
    </source>
</evidence>
<comment type="caution">
    <text evidence="8">The sequence shown here is derived from an EMBL/GenBank/DDBJ whole genome shotgun (WGS) entry which is preliminary data.</text>
</comment>
<dbReference type="InterPro" id="IPR004805">
    <property type="entry name" value="DnaE2/DnaE/PolC"/>
</dbReference>
<keyword evidence="2" id="KW-0808">Transferase</keyword>
<evidence type="ECO:0000256" key="4">
    <source>
        <dbReference type="ARBA" id="ARBA00022705"/>
    </source>
</evidence>
<dbReference type="CDD" id="cd04485">
    <property type="entry name" value="DnaE_OBF"/>
    <property type="match status" value="1"/>
</dbReference>
<dbReference type="Gene3D" id="1.10.150.870">
    <property type="match status" value="1"/>
</dbReference>
<evidence type="ECO:0000313" key="8">
    <source>
        <dbReference type="EMBL" id="PXX77615.1"/>
    </source>
</evidence>
<keyword evidence="5" id="KW-0239">DNA-directed DNA polymerase</keyword>
<dbReference type="InterPro" id="IPR040982">
    <property type="entry name" value="DNA_pol3_finger"/>
</dbReference>
<proteinExistence type="predicted"/>
<dbReference type="InterPro" id="IPR011708">
    <property type="entry name" value="DNA_pol3_alpha_NTPase_dom"/>
</dbReference>
<dbReference type="SMART" id="SM00481">
    <property type="entry name" value="POLIIIAc"/>
    <property type="match status" value="1"/>
</dbReference>
<dbReference type="InterPro" id="IPR003141">
    <property type="entry name" value="Pol/His_phosphatase_N"/>
</dbReference>
<dbReference type="InterPro" id="IPR004013">
    <property type="entry name" value="PHP_dom"/>
</dbReference>
<dbReference type="Proteomes" id="UP000247612">
    <property type="component" value="Unassembled WGS sequence"/>
</dbReference>
<evidence type="ECO:0000256" key="2">
    <source>
        <dbReference type="ARBA" id="ARBA00022679"/>
    </source>
</evidence>
<dbReference type="CDD" id="cd07431">
    <property type="entry name" value="PHP_PolIIIA"/>
    <property type="match status" value="1"/>
</dbReference>
<sequence>MSVHLHTRSCYTLLKSPLRIKEIVAKAKAYGYHAVALTDKNVMHGAMAFYHECMRQQIKPILGLECDVNLHDQIIPLLLLAKNDDGYRSLMALSTYLNTKSKIIAFDDLIDYTKDCVVLTAGEHSVFEQYLINEDKVRLEEIITEFNQHFRDFYVSIAMNDSGLFSIKNAYLKEICLNNSVKTTALSRIYYADREDEESYRVLCAIDQGVSLHDKTLNVSSLRYFRTQEEMAQLYDADDLAATDAIAASCDVRMAFPKASLPVYENKFHVSSEEYLRQLCMQGLKKRFGYQTIPDNYYNRLKYELDVILKMQFADYFLIVYDFIRFARSQNIYVGPGRGSAPGSLVAYCLGITHVDPLKYHLLFERFLNPDRISMPDIDTDFPDNRRDEVIDYVRDKYSQDHVAHIVTFGTLAAKQVIRDVGKVLGIAVHDLDMLSKAIPNVPKVTLDYAYNMADQRFKKMIHASKNFEHLYAIAKKLEGLPRHASTHAAGIVLCDTAITNVCPLMETEEGIYSTQFTMEYLEELGLIKMDFLGLRNLTIIDEIVQNINAQQTEKLDIMKIPLDDEKTFACIQAADTVGIFQLESEGMKNLIRRMKPRSFEEIAATIALYRPGPMENISLYLENRAHNDQIVYDHEDLIPILKDTYGIILYQEQIMQIAQKMAGFSLAKADILRKAMSKKKLKDLQQLEKEFTQGALAKGYKEEVVHKVYALILKFANYGFNKSHSIAYGLLAYQMAYLKANAPLQFFTSLLNSVIGSESKTSEYIFEARKRRLTILPPSVNESNADYLIEQQAIRFPLLGIKNIGVAVCDSILKDRSINGRYADFYDFVARMATCKVSRKCIECLIDAGALDDFGMNRASMRASLEEAIRYAEIVKVEDQNQITINFNLVSKPAPIMIKETNERKCEAEREVLGFYLSKHPITELRSQLDIKAPLLIDYKGKMGKAEMFGQIERVRQHKTKTGDLMAFVTLMDETTTYDLVLMPRVYQKYIQYLIKGRMVLIQGDITREDSCLVKQLQEVTPPGLV</sequence>
<keyword evidence="9" id="KW-1185">Reference proteome</keyword>
<evidence type="ECO:0000313" key="9">
    <source>
        <dbReference type="Proteomes" id="UP000247612"/>
    </source>
</evidence>
<name>A0A318KPG6_9FIRM</name>
<dbReference type="GO" id="GO:0006260">
    <property type="term" value="P:DNA replication"/>
    <property type="evidence" value="ECO:0007669"/>
    <property type="project" value="UniProtKB-KW"/>
</dbReference>
<gene>
    <name evidence="8" type="ORF">DES51_110169</name>
</gene>
<reference evidence="8 9" key="1">
    <citation type="submission" date="2018-05" db="EMBL/GenBank/DDBJ databases">
        <title>Genomic Encyclopedia of Type Strains, Phase IV (KMG-IV): sequencing the most valuable type-strain genomes for metagenomic binning, comparative biology and taxonomic classification.</title>
        <authorList>
            <person name="Goeker M."/>
        </authorList>
    </citation>
    <scope>NUCLEOTIDE SEQUENCE [LARGE SCALE GENOMIC DNA]</scope>
    <source>
        <strain evidence="8 9">JC118</strain>
    </source>
</reference>
<dbReference type="PANTHER" id="PTHR32294:SF0">
    <property type="entry name" value="DNA POLYMERASE III SUBUNIT ALPHA"/>
    <property type="match status" value="1"/>
</dbReference>
<dbReference type="EMBL" id="QJKH01000010">
    <property type="protein sequence ID" value="PXX77615.1"/>
    <property type="molecule type" value="Genomic_DNA"/>
</dbReference>
<dbReference type="Pfam" id="PF14579">
    <property type="entry name" value="HHH_6"/>
    <property type="match status" value="1"/>
</dbReference>
<dbReference type="SUPFAM" id="SSF89550">
    <property type="entry name" value="PHP domain-like"/>
    <property type="match status" value="1"/>
</dbReference>
<dbReference type="EC" id="2.7.7.7" evidence="1"/>
<keyword evidence="3" id="KW-0548">Nucleotidyltransferase</keyword>
<dbReference type="Gene3D" id="3.20.20.140">
    <property type="entry name" value="Metal-dependent hydrolases"/>
    <property type="match status" value="1"/>
</dbReference>
<comment type="catalytic activity">
    <reaction evidence="6">
        <text>DNA(n) + a 2'-deoxyribonucleoside 5'-triphosphate = DNA(n+1) + diphosphate</text>
        <dbReference type="Rhea" id="RHEA:22508"/>
        <dbReference type="Rhea" id="RHEA-COMP:17339"/>
        <dbReference type="Rhea" id="RHEA-COMP:17340"/>
        <dbReference type="ChEBI" id="CHEBI:33019"/>
        <dbReference type="ChEBI" id="CHEBI:61560"/>
        <dbReference type="ChEBI" id="CHEBI:173112"/>
        <dbReference type="EC" id="2.7.7.7"/>
    </reaction>
</comment>
<organism evidence="8 9">
    <name type="scientific">Dielma fastidiosa</name>
    <dbReference type="NCBI Taxonomy" id="1034346"/>
    <lineage>
        <taxon>Bacteria</taxon>
        <taxon>Bacillati</taxon>
        <taxon>Bacillota</taxon>
        <taxon>Erysipelotrichia</taxon>
        <taxon>Erysipelotrichales</taxon>
        <taxon>Erysipelotrichaceae</taxon>
        <taxon>Dielma</taxon>
    </lineage>
</organism>
<feature type="domain" description="Polymerase/histidinol phosphatase N-terminal" evidence="7">
    <location>
        <begin position="3"/>
        <end position="70"/>
    </location>
</feature>
<dbReference type="InterPro" id="IPR029460">
    <property type="entry name" value="DNAPol_HHH"/>
</dbReference>
<dbReference type="NCBIfam" id="TIGR00594">
    <property type="entry name" value="polc"/>
    <property type="match status" value="1"/>
</dbReference>
<dbReference type="InterPro" id="IPR041931">
    <property type="entry name" value="DNA_pol3_alpha_thumb_dom"/>
</dbReference>
<dbReference type="STRING" id="1034346.GCA_000313565_01447"/>
<dbReference type="Pfam" id="PF02811">
    <property type="entry name" value="PHP"/>
    <property type="match status" value="1"/>
</dbReference>